<dbReference type="PANTHER" id="PTHR23508">
    <property type="entry name" value="CARBOXYLIC ACID TRANSPORTER PROTEIN HOMOLOG"/>
    <property type="match status" value="1"/>
</dbReference>
<dbReference type="EMBL" id="BMQA01000010">
    <property type="protein sequence ID" value="GGJ22472.1"/>
    <property type="molecule type" value="Genomic_DNA"/>
</dbReference>
<dbReference type="PANTHER" id="PTHR23508:SF10">
    <property type="entry name" value="CARBOXYLIC ACID TRANSPORTER PROTEIN HOMOLOG"/>
    <property type="match status" value="1"/>
</dbReference>
<sequence>MLAVFQVLQAFGYYGFGTLAPLVLAGKGYDIVQSLTFSALSFVGYPIGSLLSVPILERVERKTLITLSGLAMRGFGLGFGYAHSTALIVALGFCYTLASNLFSNAYHVYQGELFPTRLRATGAGTAYSLGRLGSAAMPYVLLPLLVGHGADAVFAFIACAMAGAVLDIGLLGPRTTGRSLDELADSTSGDAPVTAATAVSPARASTACHHPNPGA</sequence>
<dbReference type="Pfam" id="PF07690">
    <property type="entry name" value="MFS_1"/>
    <property type="match status" value="1"/>
</dbReference>
<dbReference type="InterPro" id="IPR036259">
    <property type="entry name" value="MFS_trans_sf"/>
</dbReference>
<evidence type="ECO:0000313" key="8">
    <source>
        <dbReference type="Proteomes" id="UP000657574"/>
    </source>
</evidence>
<dbReference type="PROSITE" id="PS50850">
    <property type="entry name" value="MFS"/>
    <property type="match status" value="1"/>
</dbReference>
<dbReference type="Proteomes" id="UP000657574">
    <property type="component" value="Unassembled WGS sequence"/>
</dbReference>
<dbReference type="GO" id="GO:0046943">
    <property type="term" value="F:carboxylic acid transmembrane transporter activity"/>
    <property type="evidence" value="ECO:0007669"/>
    <property type="project" value="TreeGrafter"/>
</dbReference>
<dbReference type="SUPFAM" id="SSF103473">
    <property type="entry name" value="MFS general substrate transporter"/>
    <property type="match status" value="1"/>
</dbReference>
<evidence type="ECO:0000256" key="1">
    <source>
        <dbReference type="ARBA" id="ARBA00004651"/>
    </source>
</evidence>
<reference evidence="7" key="2">
    <citation type="submission" date="2020-09" db="EMBL/GenBank/DDBJ databases">
        <authorList>
            <person name="Sun Q."/>
            <person name="Ohkuma M."/>
        </authorList>
    </citation>
    <scope>NUCLEOTIDE SEQUENCE</scope>
    <source>
        <strain evidence="7">JCM 3086</strain>
    </source>
</reference>
<comment type="caution">
    <text evidence="7">The sequence shown here is derived from an EMBL/GenBank/DDBJ whole genome shotgun (WGS) entry which is preliminary data.</text>
</comment>
<protein>
    <recommendedName>
        <fullName evidence="6">Major facilitator superfamily (MFS) profile domain-containing protein</fullName>
    </recommendedName>
</protein>
<dbReference type="AlphaFoldDB" id="A0A917KNJ4"/>
<dbReference type="Gene3D" id="1.20.1250.20">
    <property type="entry name" value="MFS general substrate transporter like domains"/>
    <property type="match status" value="1"/>
</dbReference>
<evidence type="ECO:0000256" key="5">
    <source>
        <dbReference type="SAM" id="Phobius"/>
    </source>
</evidence>
<accession>A0A917KNJ4</accession>
<keyword evidence="4 5" id="KW-0472">Membrane</keyword>
<dbReference type="InterPro" id="IPR020846">
    <property type="entry name" value="MFS_dom"/>
</dbReference>
<reference evidence="7" key="1">
    <citation type="journal article" date="2014" name="Int. J. Syst. Evol. Microbiol.">
        <title>Complete genome sequence of Corynebacterium casei LMG S-19264T (=DSM 44701T), isolated from a smear-ripened cheese.</title>
        <authorList>
            <consortium name="US DOE Joint Genome Institute (JGI-PGF)"/>
            <person name="Walter F."/>
            <person name="Albersmeier A."/>
            <person name="Kalinowski J."/>
            <person name="Ruckert C."/>
        </authorList>
    </citation>
    <scope>NUCLEOTIDE SEQUENCE</scope>
    <source>
        <strain evidence="7">JCM 3086</strain>
    </source>
</reference>
<keyword evidence="2 5" id="KW-0812">Transmembrane</keyword>
<feature type="transmembrane region" description="Helical" evidence="5">
    <location>
        <begin position="152"/>
        <end position="171"/>
    </location>
</feature>
<comment type="subcellular location">
    <subcellularLocation>
        <location evidence="1">Cell membrane</location>
        <topology evidence="1">Multi-pass membrane protein</topology>
    </subcellularLocation>
</comment>
<feature type="transmembrane region" description="Helical" evidence="5">
    <location>
        <begin position="77"/>
        <end position="98"/>
    </location>
</feature>
<keyword evidence="3 5" id="KW-1133">Transmembrane helix</keyword>
<evidence type="ECO:0000313" key="7">
    <source>
        <dbReference type="EMBL" id="GGJ22472.1"/>
    </source>
</evidence>
<organism evidence="7 8">
    <name type="scientific">Streptomyces brasiliensis</name>
    <dbReference type="NCBI Taxonomy" id="1954"/>
    <lineage>
        <taxon>Bacteria</taxon>
        <taxon>Bacillati</taxon>
        <taxon>Actinomycetota</taxon>
        <taxon>Actinomycetes</taxon>
        <taxon>Kitasatosporales</taxon>
        <taxon>Streptomycetaceae</taxon>
        <taxon>Streptomyces</taxon>
    </lineage>
</organism>
<feature type="domain" description="Major facilitator superfamily (MFS) profile" evidence="6">
    <location>
        <begin position="1"/>
        <end position="176"/>
    </location>
</feature>
<evidence type="ECO:0000256" key="3">
    <source>
        <dbReference type="ARBA" id="ARBA00022989"/>
    </source>
</evidence>
<gene>
    <name evidence="7" type="ORF">GCM10010121_036920</name>
</gene>
<name>A0A917KNJ4_9ACTN</name>
<proteinExistence type="predicted"/>
<keyword evidence="8" id="KW-1185">Reference proteome</keyword>
<dbReference type="InterPro" id="IPR011701">
    <property type="entry name" value="MFS"/>
</dbReference>
<dbReference type="GO" id="GO:0005886">
    <property type="term" value="C:plasma membrane"/>
    <property type="evidence" value="ECO:0007669"/>
    <property type="project" value="UniProtKB-SubCell"/>
</dbReference>
<evidence type="ECO:0000256" key="4">
    <source>
        <dbReference type="ARBA" id="ARBA00023136"/>
    </source>
</evidence>
<evidence type="ECO:0000259" key="6">
    <source>
        <dbReference type="PROSITE" id="PS50850"/>
    </source>
</evidence>
<feature type="transmembrane region" description="Helical" evidence="5">
    <location>
        <begin position="35"/>
        <end position="56"/>
    </location>
</feature>
<evidence type="ECO:0000256" key="2">
    <source>
        <dbReference type="ARBA" id="ARBA00022692"/>
    </source>
</evidence>